<dbReference type="CDD" id="cd06223">
    <property type="entry name" value="PRTases_typeI"/>
    <property type="match status" value="1"/>
</dbReference>
<dbReference type="InterPro" id="IPR000836">
    <property type="entry name" value="PRTase_dom"/>
</dbReference>
<feature type="domain" description="Phosphoribosyltransferase" evidence="8">
    <location>
        <begin position="123"/>
        <end position="168"/>
    </location>
</feature>
<feature type="binding site" evidence="7">
    <location>
        <position position="106"/>
    </location>
    <ligand>
        <name>5-phospho-alpha-D-ribose 1-diphosphate</name>
        <dbReference type="ChEBI" id="CHEBI:58017"/>
        <note>ligand shared between dimeric partners</note>
    </ligand>
</feature>
<proteinExistence type="inferred from homology"/>
<dbReference type="GO" id="GO:0019856">
    <property type="term" value="P:pyrimidine nucleobase biosynthetic process"/>
    <property type="evidence" value="ECO:0007669"/>
    <property type="project" value="TreeGrafter"/>
</dbReference>
<evidence type="ECO:0000313" key="10">
    <source>
        <dbReference type="Proteomes" id="UP000590740"/>
    </source>
</evidence>
<dbReference type="Gene3D" id="3.40.50.2020">
    <property type="match status" value="1"/>
</dbReference>
<organism evidence="9 10">
    <name type="scientific">Prosthecobacter vanneervenii</name>
    <dbReference type="NCBI Taxonomy" id="48466"/>
    <lineage>
        <taxon>Bacteria</taxon>
        <taxon>Pseudomonadati</taxon>
        <taxon>Verrucomicrobiota</taxon>
        <taxon>Verrucomicrobiia</taxon>
        <taxon>Verrucomicrobiales</taxon>
        <taxon>Verrucomicrobiaceae</taxon>
        <taxon>Prosthecobacter</taxon>
    </lineage>
</organism>
<keyword evidence="4 7" id="KW-0808">Transferase</keyword>
<comment type="function">
    <text evidence="7">Catalyzes the transfer of a ribosyl phosphate group from 5-phosphoribose 1-diphosphate to orotate, leading to the formation of orotidine monophosphate (OMP).</text>
</comment>
<feature type="binding site" evidence="7">
    <location>
        <position position="110"/>
    </location>
    <ligand>
        <name>5-phospho-alpha-D-ribose 1-diphosphate</name>
        <dbReference type="ChEBI" id="CHEBI:58017"/>
        <note>ligand shared between dimeric partners</note>
    </ligand>
</feature>
<dbReference type="RefSeq" id="WP_184342496.1">
    <property type="nucleotide sequence ID" value="NZ_JACHIG010000010.1"/>
</dbReference>
<dbReference type="PANTHER" id="PTHR19278">
    <property type="entry name" value="OROTATE PHOSPHORIBOSYLTRANSFERASE"/>
    <property type="match status" value="1"/>
</dbReference>
<gene>
    <name evidence="7" type="primary">pyrE</name>
    <name evidence="9" type="ORF">HNQ65_004171</name>
</gene>
<name>A0A7W8DM59_9BACT</name>
<dbReference type="NCBIfam" id="TIGR00336">
    <property type="entry name" value="pyrE"/>
    <property type="match status" value="1"/>
</dbReference>
<dbReference type="EC" id="2.4.2.10" evidence="2 7"/>
<dbReference type="GO" id="GO:0044205">
    <property type="term" value="P:'de novo' UMP biosynthetic process"/>
    <property type="evidence" value="ECO:0007669"/>
    <property type="project" value="UniProtKB-UniRule"/>
</dbReference>
<dbReference type="UniPathway" id="UPA00070">
    <property type="reaction ID" value="UER00119"/>
</dbReference>
<feature type="binding site" description="in other chain" evidence="7">
    <location>
        <begin position="132"/>
        <end position="140"/>
    </location>
    <ligand>
        <name>5-phospho-alpha-D-ribose 1-diphosphate</name>
        <dbReference type="ChEBI" id="CHEBI:58017"/>
        <note>ligand shared between dimeric partners</note>
    </ligand>
</feature>
<dbReference type="Pfam" id="PF00156">
    <property type="entry name" value="Pribosyltran"/>
    <property type="match status" value="1"/>
</dbReference>
<evidence type="ECO:0000259" key="8">
    <source>
        <dbReference type="Pfam" id="PF00156"/>
    </source>
</evidence>
<dbReference type="InterPro" id="IPR029057">
    <property type="entry name" value="PRTase-like"/>
</dbReference>
<accession>A0A7W8DM59</accession>
<comment type="caution">
    <text evidence="9">The sequence shown here is derived from an EMBL/GenBank/DDBJ whole genome shotgun (WGS) entry which is preliminary data.</text>
</comment>
<comment type="catalytic activity">
    <reaction evidence="7">
        <text>orotidine 5'-phosphate + diphosphate = orotate + 5-phospho-alpha-D-ribose 1-diphosphate</text>
        <dbReference type="Rhea" id="RHEA:10380"/>
        <dbReference type="ChEBI" id="CHEBI:30839"/>
        <dbReference type="ChEBI" id="CHEBI:33019"/>
        <dbReference type="ChEBI" id="CHEBI:57538"/>
        <dbReference type="ChEBI" id="CHEBI:58017"/>
        <dbReference type="EC" id="2.4.2.10"/>
    </reaction>
</comment>
<reference evidence="9 10" key="1">
    <citation type="submission" date="2020-08" db="EMBL/GenBank/DDBJ databases">
        <title>Genomic Encyclopedia of Type Strains, Phase IV (KMG-IV): sequencing the most valuable type-strain genomes for metagenomic binning, comparative biology and taxonomic classification.</title>
        <authorList>
            <person name="Goeker M."/>
        </authorList>
    </citation>
    <scope>NUCLEOTIDE SEQUENCE [LARGE SCALE GENOMIC DNA]</scope>
    <source>
        <strain evidence="9 10">DSM 12252</strain>
    </source>
</reference>
<evidence type="ECO:0000256" key="4">
    <source>
        <dbReference type="ARBA" id="ARBA00022679"/>
    </source>
</evidence>
<evidence type="ECO:0000256" key="6">
    <source>
        <dbReference type="ARBA" id="ARBA00022975"/>
    </source>
</evidence>
<keyword evidence="3 7" id="KW-0328">Glycosyltransferase</keyword>
<evidence type="ECO:0000256" key="3">
    <source>
        <dbReference type="ARBA" id="ARBA00022676"/>
    </source>
</evidence>
<feature type="binding site" description="in other chain" evidence="7">
    <location>
        <position position="107"/>
    </location>
    <ligand>
        <name>5-phospho-alpha-D-ribose 1-diphosphate</name>
        <dbReference type="ChEBI" id="CHEBI:58017"/>
        <note>ligand shared between dimeric partners</note>
    </ligand>
</feature>
<keyword evidence="5 7" id="KW-0460">Magnesium</keyword>
<keyword evidence="6 7" id="KW-0665">Pyrimidine biosynthesis</keyword>
<dbReference type="InterPro" id="IPR023031">
    <property type="entry name" value="OPRT"/>
</dbReference>
<comment type="caution">
    <text evidence="7">Lacks conserved residue(s) required for the propagation of feature annotation.</text>
</comment>
<feature type="binding site" evidence="7">
    <location>
        <position position="136"/>
    </location>
    <ligand>
        <name>orotate</name>
        <dbReference type="ChEBI" id="CHEBI:30839"/>
    </ligand>
</feature>
<dbReference type="InterPro" id="IPR004467">
    <property type="entry name" value="Or_phspho_trans_dom"/>
</dbReference>
<sequence>MSLQKDREELRQILKAKSVKTGKFTLASGQESDLYVDCRVTTLDARGAVLVGRVLHDLLRQEEAKRGLSIGSLGGLTMGADPITLAVAMSSSLAGDPTPVQAFVVRKEPKGHGRGKRIEGNFITEQPVVVVDDVITTGGSTLKAIEAIEAEGGKVAFALILVDRSEGGRAAIEDKGYPVVAAFTRADLV</sequence>
<protein>
    <recommendedName>
        <fullName evidence="2 7">Orotate phosphoribosyltransferase</fullName>
        <shortName evidence="7">OPRT</shortName>
        <shortName evidence="7">OPRTase</shortName>
        <ecNumber evidence="2 7">2.4.2.10</ecNumber>
    </recommendedName>
</protein>
<keyword evidence="10" id="KW-1185">Reference proteome</keyword>
<evidence type="ECO:0000256" key="5">
    <source>
        <dbReference type="ARBA" id="ARBA00022842"/>
    </source>
</evidence>
<comment type="pathway">
    <text evidence="1 7">Pyrimidine metabolism; UMP biosynthesis via de novo pathway; UMP from orotate: step 1/2.</text>
</comment>
<evidence type="ECO:0000256" key="1">
    <source>
        <dbReference type="ARBA" id="ARBA00004889"/>
    </source>
</evidence>
<comment type="subunit">
    <text evidence="7">Homodimer.</text>
</comment>
<dbReference type="FunFam" id="3.40.50.2020:FF:000029">
    <property type="entry name" value="Orotate phosphoribosyltransferase"/>
    <property type="match status" value="1"/>
</dbReference>
<dbReference type="Proteomes" id="UP000590740">
    <property type="component" value="Unassembled WGS sequence"/>
</dbReference>
<feature type="binding site" evidence="7">
    <location>
        <position position="112"/>
    </location>
    <ligand>
        <name>5-phospho-alpha-D-ribose 1-diphosphate</name>
        <dbReference type="ChEBI" id="CHEBI:58017"/>
        <note>ligand shared between dimeric partners</note>
    </ligand>
</feature>
<dbReference type="GO" id="GO:0000287">
    <property type="term" value="F:magnesium ion binding"/>
    <property type="evidence" value="ECO:0007669"/>
    <property type="project" value="UniProtKB-UniRule"/>
</dbReference>
<comment type="cofactor">
    <cofactor evidence="7">
        <name>Mg(2+)</name>
        <dbReference type="ChEBI" id="CHEBI:18420"/>
    </cofactor>
</comment>
<dbReference type="PANTHER" id="PTHR19278:SF9">
    <property type="entry name" value="URIDINE 5'-MONOPHOSPHATE SYNTHASE"/>
    <property type="match status" value="1"/>
</dbReference>
<dbReference type="EMBL" id="JACHIG010000010">
    <property type="protein sequence ID" value="MBB5034566.1"/>
    <property type="molecule type" value="Genomic_DNA"/>
</dbReference>
<evidence type="ECO:0000313" key="9">
    <source>
        <dbReference type="EMBL" id="MBB5034566.1"/>
    </source>
</evidence>
<evidence type="ECO:0000256" key="2">
    <source>
        <dbReference type="ARBA" id="ARBA00011971"/>
    </source>
</evidence>
<feature type="binding site" evidence="7">
    <location>
        <position position="164"/>
    </location>
    <ligand>
        <name>orotate</name>
        <dbReference type="ChEBI" id="CHEBI:30839"/>
    </ligand>
</feature>
<evidence type="ECO:0000256" key="7">
    <source>
        <dbReference type="HAMAP-Rule" id="MF_01208"/>
    </source>
</evidence>
<dbReference type="HAMAP" id="MF_01208">
    <property type="entry name" value="PyrE"/>
    <property type="match status" value="1"/>
</dbReference>
<comment type="similarity">
    <text evidence="7">Belongs to the purine/pyrimidine phosphoribosyltransferase family. PyrE subfamily.</text>
</comment>
<dbReference type="AlphaFoldDB" id="A0A7W8DM59"/>
<dbReference type="GO" id="GO:0004588">
    <property type="term" value="F:orotate phosphoribosyltransferase activity"/>
    <property type="evidence" value="ECO:0007669"/>
    <property type="project" value="UniProtKB-UniRule"/>
</dbReference>
<dbReference type="SUPFAM" id="SSF53271">
    <property type="entry name" value="PRTase-like"/>
    <property type="match status" value="1"/>
</dbReference>